<dbReference type="Pfam" id="PF17389">
    <property type="entry name" value="Bac_rhamnosid6H"/>
    <property type="match status" value="1"/>
</dbReference>
<dbReference type="PANTHER" id="PTHR33307">
    <property type="entry name" value="ALPHA-RHAMNOSIDASE (EUROFUNG)"/>
    <property type="match status" value="1"/>
</dbReference>
<evidence type="ECO:0000313" key="9">
    <source>
        <dbReference type="Proteomes" id="UP001500620"/>
    </source>
</evidence>
<feature type="domain" description="Alpha-L-rhamnosidase six-hairpin glycosidase" evidence="6">
    <location>
        <begin position="355"/>
        <end position="688"/>
    </location>
</feature>
<proteinExistence type="predicted"/>
<accession>A0ABP8DM25</accession>
<evidence type="ECO:0000259" key="6">
    <source>
        <dbReference type="Pfam" id="PF17389"/>
    </source>
</evidence>
<dbReference type="InterPro" id="IPR035398">
    <property type="entry name" value="Bac_rhamnosid_C"/>
</dbReference>
<comment type="caution">
    <text evidence="8">The sequence shown here is derived from an EMBL/GenBank/DDBJ whole genome shotgun (WGS) entry which is preliminary data.</text>
</comment>
<evidence type="ECO:0000256" key="3">
    <source>
        <dbReference type="ARBA" id="ARBA00022801"/>
    </source>
</evidence>
<feature type="domain" description="Alpha-L-rhamnosidase concanavalin-like" evidence="4">
    <location>
        <begin position="250"/>
        <end position="350"/>
    </location>
</feature>
<dbReference type="InterPro" id="IPR012341">
    <property type="entry name" value="6hp_glycosidase-like_sf"/>
</dbReference>
<evidence type="ECO:0000256" key="2">
    <source>
        <dbReference type="ARBA" id="ARBA00012652"/>
    </source>
</evidence>
<dbReference type="InterPro" id="IPR008928">
    <property type="entry name" value="6-hairpin_glycosidase_sf"/>
</dbReference>
<organism evidence="8 9">
    <name type="scientific">Dactylosporangium darangshiense</name>
    <dbReference type="NCBI Taxonomy" id="579108"/>
    <lineage>
        <taxon>Bacteria</taxon>
        <taxon>Bacillati</taxon>
        <taxon>Actinomycetota</taxon>
        <taxon>Actinomycetes</taxon>
        <taxon>Micromonosporales</taxon>
        <taxon>Micromonosporaceae</taxon>
        <taxon>Dactylosporangium</taxon>
    </lineage>
</organism>
<dbReference type="InterPro" id="IPR035396">
    <property type="entry name" value="Bac_rhamnosid6H"/>
</dbReference>
<dbReference type="Pfam" id="PF08531">
    <property type="entry name" value="Bac_rhamnosid_N"/>
    <property type="match status" value="1"/>
</dbReference>
<evidence type="ECO:0000256" key="1">
    <source>
        <dbReference type="ARBA" id="ARBA00001445"/>
    </source>
</evidence>
<dbReference type="Pfam" id="PF25788">
    <property type="entry name" value="Ig_Rha78A_N"/>
    <property type="match status" value="1"/>
</dbReference>
<feature type="domain" description="Bacterial alpha-L-rhamnosidase N-terminal" evidence="5">
    <location>
        <begin position="73"/>
        <end position="239"/>
    </location>
</feature>
<sequence length="992" mass="103882">MPYGGPALQPARAYSWAVQVWDAHDQPSAWSPAARWETGLFAAQDWKGAQWISPGTATTAAPMLRAGFTLPAKPIAAARAYVDGLGFYELRLNGAKVGDQVLAPANTPYAQRNLYTTYDITGAVHAGANAVGLWLGDGYGPTFSPYGFRWTGPKQAILLLDVAFTDGSHQSIVTDPSWTWATGPITADDLYAGETYDARLERPGWDQPGNASTGWSAVRAVAAPSATLTAATLPPIRVAATRPPVKVSQPQPGTYVYDFGQNIAGWPRLRVQGPAGTTVRLRTAEEVQANGMLDTTTNRNAASTDAYTLAGTGTVETYEPRFTYHGFRYVEVTGFPGTPAASSLDARVVHAAVPSTGAFTSSDPLLNQIWQNNRWAILNNSMSIPTDNPVRDERTPPGMDVQAYHDASIREFGMGGFYANYLLDMPPGTALPNDAGNAQQPDMGGDQVVLAWALYEQYGDRDTLAATYPAMQRFVDTNAANVPGYIWTTGFGDWCPPDLGPNANGGQGNPSAGSCTSEVSIVNTALSYRQAHTVAKAATALGQAADAARYTQLAENIKQAFNARFLNPDGAGYGSGRQTTSVLPLAFGLVPDANVTAVGARLVDTVLNRNGGHLDTGIFGTRYLMDALARIGRVDVAMTVLDQTTYPGFGYEIGRGATTPWEEWTYASSMETHDHAMFAGINASLYTQLAGIQPTGPGYASLTVDPRVPAGLQHVAASIDTVRGPVASSWTVTGQQIALDVTVPVGAAATVHVPNFGRGDATVTPSAGATQVSATGTETVYTVGSGAWHFTGAVAPTPSPALPGAWPRCATETGTCAFTGTQTVAYGAAGQYRYAALTGGTACGNRVFGDPLPNVSKACYLIAPPPANTTWTRCASETGTCAFAGSATVAYGASGQFRFATLTGGTACGNAVFGDPAPNTAKACYLAGPPPGTTTWTPCAAETRTCAFTGTREVAFGAAGQYAYRRITAGTPCDNATFGDPIPGTPKSCYVQ</sequence>
<feature type="domain" description="Alpha-L-rhamnosidase C-terminal" evidence="7">
    <location>
        <begin position="691"/>
        <end position="757"/>
    </location>
</feature>
<dbReference type="Pfam" id="PF17390">
    <property type="entry name" value="Bac_rhamnosid_C"/>
    <property type="match status" value="1"/>
</dbReference>
<evidence type="ECO:0000259" key="7">
    <source>
        <dbReference type="Pfam" id="PF17390"/>
    </source>
</evidence>
<keyword evidence="9" id="KW-1185">Reference proteome</keyword>
<protein>
    <recommendedName>
        <fullName evidence="2">alpha-L-rhamnosidase</fullName>
        <ecNumber evidence="2">3.2.1.40</ecNumber>
    </recommendedName>
</protein>
<dbReference type="Gene3D" id="2.60.40.10">
    <property type="entry name" value="Immunoglobulins"/>
    <property type="match status" value="1"/>
</dbReference>
<dbReference type="InterPro" id="IPR016007">
    <property type="entry name" value="Alpha_rhamnosid"/>
</dbReference>
<dbReference type="InterPro" id="IPR008902">
    <property type="entry name" value="Rhamnosid_concanavalin"/>
</dbReference>
<comment type="catalytic activity">
    <reaction evidence="1">
        <text>Hydrolysis of terminal non-reducing alpha-L-rhamnose residues in alpha-L-rhamnosides.</text>
        <dbReference type="EC" id="3.2.1.40"/>
    </reaction>
</comment>
<dbReference type="PANTHER" id="PTHR33307:SF6">
    <property type="entry name" value="ALPHA-RHAMNOSIDASE (EUROFUNG)-RELATED"/>
    <property type="match status" value="1"/>
</dbReference>
<dbReference type="RefSeq" id="WP_345136334.1">
    <property type="nucleotide sequence ID" value="NZ_BAABAT010000035.1"/>
</dbReference>
<evidence type="ECO:0000259" key="5">
    <source>
        <dbReference type="Pfam" id="PF08531"/>
    </source>
</evidence>
<dbReference type="Proteomes" id="UP001500620">
    <property type="component" value="Unassembled WGS sequence"/>
</dbReference>
<dbReference type="InterPro" id="IPR013783">
    <property type="entry name" value="Ig-like_fold"/>
</dbReference>
<dbReference type="Gene3D" id="2.60.120.260">
    <property type="entry name" value="Galactose-binding domain-like"/>
    <property type="match status" value="2"/>
</dbReference>
<dbReference type="EC" id="3.2.1.40" evidence="2"/>
<dbReference type="Gene3D" id="2.60.420.10">
    <property type="entry name" value="Maltose phosphorylase, domain 3"/>
    <property type="match status" value="1"/>
</dbReference>
<evidence type="ECO:0000313" key="8">
    <source>
        <dbReference type="EMBL" id="GAA4259434.1"/>
    </source>
</evidence>
<keyword evidence="3" id="KW-0378">Hydrolase</keyword>
<evidence type="ECO:0000259" key="4">
    <source>
        <dbReference type="Pfam" id="PF05592"/>
    </source>
</evidence>
<dbReference type="Gene3D" id="1.50.10.10">
    <property type="match status" value="1"/>
</dbReference>
<dbReference type="EMBL" id="BAABAT010000035">
    <property type="protein sequence ID" value="GAA4259434.1"/>
    <property type="molecule type" value="Genomic_DNA"/>
</dbReference>
<gene>
    <name evidence="8" type="ORF">GCM10022255_084020</name>
</gene>
<reference evidence="9" key="1">
    <citation type="journal article" date="2019" name="Int. J. Syst. Evol. Microbiol.">
        <title>The Global Catalogue of Microorganisms (GCM) 10K type strain sequencing project: providing services to taxonomists for standard genome sequencing and annotation.</title>
        <authorList>
            <consortium name="The Broad Institute Genomics Platform"/>
            <consortium name="The Broad Institute Genome Sequencing Center for Infectious Disease"/>
            <person name="Wu L."/>
            <person name="Ma J."/>
        </authorList>
    </citation>
    <scope>NUCLEOTIDE SEQUENCE [LARGE SCALE GENOMIC DNA]</scope>
    <source>
        <strain evidence="9">JCM 17441</strain>
    </source>
</reference>
<dbReference type="Pfam" id="PF05592">
    <property type="entry name" value="Bac_rhamnosid"/>
    <property type="match status" value="1"/>
</dbReference>
<dbReference type="SUPFAM" id="SSF48208">
    <property type="entry name" value="Six-hairpin glycosidases"/>
    <property type="match status" value="1"/>
</dbReference>
<dbReference type="InterPro" id="IPR013737">
    <property type="entry name" value="Bac_rhamnosid_N"/>
</dbReference>
<name>A0ABP8DM25_9ACTN</name>